<feature type="non-terminal residue" evidence="1">
    <location>
        <position position="31"/>
    </location>
</feature>
<name>A0A381Y578_9ZZZZ</name>
<evidence type="ECO:0000313" key="1">
    <source>
        <dbReference type="EMBL" id="SVA71812.1"/>
    </source>
</evidence>
<accession>A0A381Y578</accession>
<organism evidence="1">
    <name type="scientific">marine metagenome</name>
    <dbReference type="NCBI Taxonomy" id="408172"/>
    <lineage>
        <taxon>unclassified sequences</taxon>
        <taxon>metagenomes</taxon>
        <taxon>ecological metagenomes</taxon>
    </lineage>
</organism>
<gene>
    <name evidence="1" type="ORF">METZ01_LOCUS124666</name>
</gene>
<proteinExistence type="predicted"/>
<protein>
    <submittedName>
        <fullName evidence="1">Uncharacterized protein</fullName>
    </submittedName>
</protein>
<dbReference type="AlphaFoldDB" id="A0A381Y578"/>
<dbReference type="EMBL" id="UINC01017351">
    <property type="protein sequence ID" value="SVA71812.1"/>
    <property type="molecule type" value="Genomic_DNA"/>
</dbReference>
<sequence>MKQYSILNKQDVTRILMPYSIKNLTNIEKLS</sequence>
<reference evidence="1" key="1">
    <citation type="submission" date="2018-05" db="EMBL/GenBank/DDBJ databases">
        <authorList>
            <person name="Lanie J.A."/>
            <person name="Ng W.-L."/>
            <person name="Kazmierczak K.M."/>
            <person name="Andrzejewski T.M."/>
            <person name="Davidsen T.M."/>
            <person name="Wayne K.J."/>
            <person name="Tettelin H."/>
            <person name="Glass J.I."/>
            <person name="Rusch D."/>
            <person name="Podicherti R."/>
            <person name="Tsui H.-C.T."/>
            <person name="Winkler M.E."/>
        </authorList>
    </citation>
    <scope>NUCLEOTIDE SEQUENCE</scope>
</reference>